<gene>
    <name evidence="6" type="ORF">RZN69_05835</name>
</gene>
<evidence type="ECO:0000256" key="3">
    <source>
        <dbReference type="ARBA" id="ARBA00022729"/>
    </source>
</evidence>
<evidence type="ECO:0000259" key="5">
    <source>
        <dbReference type="Pfam" id="PF17210"/>
    </source>
</evidence>
<comment type="subcellular location">
    <subcellularLocation>
        <location evidence="1">Secreted</location>
    </subcellularLocation>
</comment>
<evidence type="ECO:0000256" key="2">
    <source>
        <dbReference type="ARBA" id="ARBA00022525"/>
    </source>
</evidence>
<name>A0AAQ3LIB7_9BACT</name>
<evidence type="ECO:0000256" key="4">
    <source>
        <dbReference type="SAM" id="Phobius"/>
    </source>
</evidence>
<feature type="transmembrane region" description="Helical" evidence="4">
    <location>
        <begin position="21"/>
        <end position="41"/>
    </location>
</feature>
<dbReference type="GO" id="GO:0005576">
    <property type="term" value="C:extracellular region"/>
    <property type="evidence" value="ECO:0007669"/>
    <property type="project" value="UniProtKB-SubCell"/>
</dbReference>
<dbReference type="Proteomes" id="UP001304300">
    <property type="component" value="Chromosome"/>
</dbReference>
<dbReference type="Pfam" id="PF17210">
    <property type="entry name" value="SdrD_B"/>
    <property type="match status" value="1"/>
</dbReference>
<evidence type="ECO:0000313" key="6">
    <source>
        <dbReference type="EMBL" id="WOO42604.1"/>
    </source>
</evidence>
<evidence type="ECO:0000313" key="7">
    <source>
        <dbReference type="Proteomes" id="UP001304300"/>
    </source>
</evidence>
<keyword evidence="4" id="KW-1133">Transmembrane helix</keyword>
<feature type="domain" description="SD-repeat containing protein B" evidence="5">
    <location>
        <begin position="2376"/>
        <end position="2457"/>
    </location>
</feature>
<dbReference type="KEGG" id="puo:RZN69_05835"/>
<organism evidence="6 7">
    <name type="scientific">Rubellicoccus peritrichatus</name>
    <dbReference type="NCBI Taxonomy" id="3080537"/>
    <lineage>
        <taxon>Bacteria</taxon>
        <taxon>Pseudomonadati</taxon>
        <taxon>Verrucomicrobiota</taxon>
        <taxon>Opitutia</taxon>
        <taxon>Puniceicoccales</taxon>
        <taxon>Cerasicoccaceae</taxon>
        <taxon>Rubellicoccus</taxon>
    </lineage>
</organism>
<keyword evidence="4" id="KW-0472">Membrane</keyword>
<dbReference type="InterPro" id="IPR013783">
    <property type="entry name" value="Ig-like_fold"/>
</dbReference>
<evidence type="ECO:0000256" key="1">
    <source>
        <dbReference type="ARBA" id="ARBA00004613"/>
    </source>
</evidence>
<keyword evidence="4" id="KW-0812">Transmembrane</keyword>
<keyword evidence="7" id="KW-1185">Reference proteome</keyword>
<accession>A0AAQ3LIB7</accession>
<dbReference type="SUPFAM" id="SSF117074">
    <property type="entry name" value="Hypothetical protein PA1324"/>
    <property type="match status" value="2"/>
</dbReference>
<dbReference type="Gene3D" id="2.60.40.10">
    <property type="entry name" value="Immunoglobulins"/>
    <property type="match status" value="2"/>
</dbReference>
<dbReference type="InterPro" id="IPR033764">
    <property type="entry name" value="Sdr_B"/>
</dbReference>
<reference evidence="6 7" key="1">
    <citation type="submission" date="2023-10" db="EMBL/GenBank/DDBJ databases">
        <title>Rubellicoccus peritrichatus gen. nov., sp. nov., isolated from an algae of coral reef tank.</title>
        <authorList>
            <person name="Luo J."/>
        </authorList>
    </citation>
    <scope>NUCLEOTIDE SEQUENCE [LARGE SCALE GENOMIC DNA]</scope>
    <source>
        <strain evidence="6 7">CR14</strain>
    </source>
</reference>
<sequence length="2655" mass="285391">MTNNTRPFYAQWQPRFRRLNYLGSLVTAAMAMSLNLVSATVDLGAICLQATNDNTSVSGTLYTLSGDVLIGLTPDDGEDFRPLIQISEGSILVDTSDTTAFTVQPPYTVHAIADDASTTLLIGSNSEVNPKSWLVDDLVTGGHTLESGETLTAHLYDIAATEIRFKNPNGGDTTDAGLQVSGDGTFVGGSGSLALGTSIHVTYDSNLATSLGNISTNGIRDGTLDLYGLEVNDFYLNTFRHNVSATYPDSNLTGVIDKVQGFVDLIIEGEIIGAYIWDFNEIADPVLYGGVNYIDDELYSITLEIYDPTFTLGGYYFETPNDVFDGVALNYNIDAQTYELVGNVYVDGTLQTFGDGGSASLILGLDNNGVMAVQSVTLAPAGDLTYYGVTFSSDQLTFIENSDGTHSASGISTVSYDNQSFDLQIGPGGLVTALNNSGEWVLNSLLAEINSDFELYGTDYTVDPANPLTFLFDTDSQAYKLYGDATLEVTGSSTPVSLGTALDPGLVISNGSLQSHYFTIATSGAFTSNGITITPDSSGLTFNYSSDGNDYGTSGGATISFDGQSFAVTFINDGLEFTVENNGTLAIASLIAEVTADLELYGLVMTAEEDAPLTFLYDSNQSLYQLYGDAEINMGQTSLTINLGDSEMPGLSLSNGTLESFNFGIKTNAAIAMTGLNITPNDEGLAVAYAADDDTYSATGGATIAFNSQSISVDFTGDNGLLLEADDGGALILDSIDAELTADLSIDGLDFALKTNHPFVFIYNAEDALYEFYGTSILTIAGETFTIDLGDADMPGLLLVDGAINAFSAGVTTNFEFGGIKFALGGTNAMTIFYDANGDTYGLYGDASTKLGSTEVDVGLGDANAPGILISGGILTGLNFNVSSNTDFTLDDIVITPNNDGLTFTYSANDGTYTALGGATVTFLDSSIEVLMETEDGGPGLVLGVNNHGDLFLISLNSEVTADFTLAGMMFSTDPNIGLRFIYDSDGDLFEFYGVANLDLGNDLYEVDFGDEETPGIEVVDGDVTGISLTIISDNTLSFYGLTITPDENGLGFTYSEDAGIYSVMGGATVSFEDQSFTVSLATAGGDAGLILDSSGNLVSLDAQVGANFEIYGATFSVDEENPLTFIFDSNAIEYILYGSAMLDFHNGSDTEEIAVILGNVDEPGIAIHDGTLSSFNFGIEANLTYDGVTIEIGNESEAFTFIYDPVEGLYESYGEVNVSYEATSTVFDSILGEADNPGIVLSTTDSSELTLEALNASISGSFHVDGLDFDVDALTMIYSQDTDYYEIDGTVSVAIEGNMVSATFGYEVEEDDGSITVYPGMQIQDGDLIGLDFLIIESFEIAGITMETTDDGIGFSHSGISLFYMAFGGVKFGFDDQFIEFDAGSYESPGIVMQSFDDSGLGLSFLLVSLVGNLNFYGVELVPDDVTFNYSSIAPAHYHYAPDYFEFYGDVTVGVDGVEVSAFLGDSDNPGFAFVDGELENLDLGISESIDLAGLTVETTGDYLGFSYNEESEAYEVFGGLSVTFEGQSMGIQAGTTHAPGMRLIGNHNKHMVLKYLDATVTADFSLYGLDVNLGHDGVTFIYNDDDNLYEVYGDVEVDIEGQKIEGLFGNADTPGFEIENGVVESVDIGITTDFNIGGFEFKSPDDNPLTFIYTKENTTYTIYGEAELDTLWDVIITLGSEENPGIQIIDNTWDIENLAIEVDKINLGFAQLKEVRVSYSRDHSDIIVDVILDVIIPEFEGEFDSEVAVDNGKITDIFLEYKAVGTSTGIEILDTGVDIAEMSVAFDNLDQPADLIFEGTIGLQFGGQIGIGGQAATLSYIEGDVYVDSEELIISDTVYFGAYEINGEWDSLIYKSGAAMTLDWADEKYLLESSLYMPADYGIKLTEDLFFSKEYVVLEAKAEVRVPDGIPIIGGDDLGNIDVDLLIDTNDPSNSFAAAWVDIDLLFTTEQAGIEYTFDNGKFKYIDSGDIADIKQEIQEAEDAQNGDEDYTTKTFTFDLPEGATSFMVDMGWALYEAIPVGEDMDPVTAPVGDMFVTVTGTVKDSSGAINDDVPLSIHEVSYNDGSYTADTSNTSIGYYSLPLIVTDSYGVKIASEGVILTSNTSDQLIAFDALAEGTITVSLTYLATIDNFLTPLIFDDPSMTVYYDYEDPYINIDSIDLNASNSDTIGDTTYIFSGTTLPITLEYYSDAAFVNNTTVSIFIDDNDEDHDGTAIKAFEDYQYAGDDVPINHSVHWLIENISEEPSDEYYIYAQIDNGNQEIVYSEYFGPFTIAPAVYGRVFDSIQGNSPLNGFRVYLDVNGDKEYDASIDKSTITNSNGNYVFDDVPNGEVTIGVVIPYGYASNENTLDFITTTYITGDSVEIDFDINLLDSISGYVYEDTNEDGIFDNDEVGIRGVQLFIDQNGNGTYESHTDIKTVTNKNGFWRFYDVEVNTTYDVYILAYPSQISNSDKNFVIVNTTTETIPDEPDSLVATNASVASSEFSVAPRVASASLDASTTSTTKYTEFNGYDFGITPNAVDQVSDRNYMLYILSYFPDGEPELVGIDSDPDDDGLSNKIEQLLNTDPAVTSGTPVPLVAVGDTISTGGDDVTTILVEYGLIASHVYEIQASTDLTNWVTIDTFRATKTEPVILEIETDLDVESTFIRIEVSD</sequence>
<keyword evidence="3" id="KW-0732">Signal</keyword>
<keyword evidence="2" id="KW-0964">Secreted</keyword>
<protein>
    <submittedName>
        <fullName evidence="6">SdrD B-like domain-containing protein</fullName>
    </submittedName>
</protein>
<dbReference type="RefSeq" id="WP_317835128.1">
    <property type="nucleotide sequence ID" value="NZ_CP136920.1"/>
</dbReference>
<dbReference type="EMBL" id="CP136920">
    <property type="protein sequence ID" value="WOO42604.1"/>
    <property type="molecule type" value="Genomic_DNA"/>
</dbReference>
<proteinExistence type="predicted"/>